<organism evidence="1 2">
    <name type="scientific">Pararhodobacter aggregans</name>
    <dbReference type="NCBI Taxonomy" id="404875"/>
    <lineage>
        <taxon>Bacteria</taxon>
        <taxon>Pseudomonadati</taxon>
        <taxon>Pseudomonadota</taxon>
        <taxon>Alphaproteobacteria</taxon>
        <taxon>Rhodobacterales</taxon>
        <taxon>Paracoccaceae</taxon>
        <taxon>Pararhodobacter</taxon>
    </lineage>
</organism>
<gene>
    <name evidence="1" type="ORF">DDE23_06440</name>
</gene>
<evidence type="ECO:0000313" key="1">
    <source>
        <dbReference type="EMBL" id="PVE48689.1"/>
    </source>
</evidence>
<protein>
    <recommendedName>
        <fullName evidence="3">Pentapeptide repeat-containing protein</fullName>
    </recommendedName>
</protein>
<dbReference type="OrthoDB" id="154708at2"/>
<comment type="caution">
    <text evidence="1">The sequence shown here is derived from an EMBL/GenBank/DDBJ whole genome shotgun (WGS) entry which is preliminary data.</text>
</comment>
<name>A0A2T7UVU8_9RHOB</name>
<dbReference type="AlphaFoldDB" id="A0A2T7UVU8"/>
<accession>A0A2T7UVU8</accession>
<dbReference type="EMBL" id="QDDR01000002">
    <property type="protein sequence ID" value="PVE48689.1"/>
    <property type="molecule type" value="Genomic_DNA"/>
</dbReference>
<proteinExistence type="predicted"/>
<evidence type="ECO:0008006" key="3">
    <source>
        <dbReference type="Google" id="ProtNLM"/>
    </source>
</evidence>
<dbReference type="Proteomes" id="UP000244810">
    <property type="component" value="Unassembled WGS sequence"/>
</dbReference>
<evidence type="ECO:0000313" key="2">
    <source>
        <dbReference type="Proteomes" id="UP000244810"/>
    </source>
</evidence>
<keyword evidence="2" id="KW-1185">Reference proteome</keyword>
<sequence>MHPLPALKADCAACAALCCMALPFDKGEAFALDKPALHPCPHLSGHGCTIHDRLQPSGFRGCVLYDCLGAGQRVVQEVFAGADWQQDATLRAPMAEALGILRRIHAGLELLGAAESLALPEALAAERQALIALHHPEAPWSPESLRGFAVSGAETRLRAFLAALRPHVAAP</sequence>
<reference evidence="1 2" key="1">
    <citation type="journal article" date="2011" name="Syst. Appl. Microbiol.">
        <title>Defluviimonas denitrificans gen. nov., sp. nov., and Pararhodobacter aggregans gen. nov., sp. nov., non-phototrophic Rhodobacteraceae from the biofilter of a marine aquaculture.</title>
        <authorList>
            <person name="Foesel B.U."/>
            <person name="Drake H.L."/>
            <person name="Schramm A."/>
        </authorList>
    </citation>
    <scope>NUCLEOTIDE SEQUENCE [LARGE SCALE GENOMIC DNA]</scope>
    <source>
        <strain evidence="1 2">D1-19</strain>
    </source>
</reference>
<dbReference type="RefSeq" id="WP_107750423.1">
    <property type="nucleotide sequence ID" value="NZ_QBKF01000002.1"/>
</dbReference>